<feature type="compositionally biased region" description="Basic and acidic residues" evidence="1">
    <location>
        <begin position="116"/>
        <end position="136"/>
    </location>
</feature>
<protein>
    <submittedName>
        <fullName evidence="2">Uncharacterized protein</fullName>
    </submittedName>
</protein>
<dbReference type="AlphaFoldDB" id="A0AAD6C431"/>
<name>A0AAD6C431_9EURO</name>
<dbReference type="EMBL" id="JAPVEA010000006">
    <property type="protein sequence ID" value="KAJ5449640.1"/>
    <property type="molecule type" value="Genomic_DNA"/>
</dbReference>
<evidence type="ECO:0000256" key="1">
    <source>
        <dbReference type="SAM" id="MobiDB-lite"/>
    </source>
</evidence>
<reference evidence="2" key="2">
    <citation type="journal article" date="2023" name="IMA Fungus">
        <title>Comparative genomic study of the Penicillium genus elucidates a diverse pangenome and 15 lateral gene transfer events.</title>
        <authorList>
            <person name="Petersen C."/>
            <person name="Sorensen T."/>
            <person name="Nielsen M.R."/>
            <person name="Sondergaard T.E."/>
            <person name="Sorensen J.L."/>
            <person name="Fitzpatrick D.A."/>
            <person name="Frisvad J.C."/>
            <person name="Nielsen K.L."/>
        </authorList>
    </citation>
    <scope>NUCLEOTIDE SEQUENCE</scope>
    <source>
        <strain evidence="2">IBT 16125</strain>
    </source>
</reference>
<dbReference type="GeneID" id="81599714"/>
<dbReference type="Proteomes" id="UP001213681">
    <property type="component" value="Unassembled WGS sequence"/>
</dbReference>
<proteinExistence type="predicted"/>
<reference evidence="2" key="1">
    <citation type="submission" date="2022-12" db="EMBL/GenBank/DDBJ databases">
        <authorList>
            <person name="Petersen C."/>
        </authorList>
    </citation>
    <scope>NUCLEOTIDE SEQUENCE</scope>
    <source>
        <strain evidence="2">IBT 16125</strain>
    </source>
</reference>
<evidence type="ECO:0000313" key="3">
    <source>
        <dbReference type="Proteomes" id="UP001213681"/>
    </source>
</evidence>
<organism evidence="2 3">
    <name type="scientific">Penicillium daleae</name>
    <dbReference type="NCBI Taxonomy" id="63821"/>
    <lineage>
        <taxon>Eukaryota</taxon>
        <taxon>Fungi</taxon>
        <taxon>Dikarya</taxon>
        <taxon>Ascomycota</taxon>
        <taxon>Pezizomycotina</taxon>
        <taxon>Eurotiomycetes</taxon>
        <taxon>Eurotiomycetidae</taxon>
        <taxon>Eurotiales</taxon>
        <taxon>Aspergillaceae</taxon>
        <taxon>Penicillium</taxon>
    </lineage>
</organism>
<evidence type="ECO:0000313" key="2">
    <source>
        <dbReference type="EMBL" id="KAJ5449640.1"/>
    </source>
</evidence>
<accession>A0AAD6C431</accession>
<feature type="region of interest" description="Disordered" evidence="1">
    <location>
        <begin position="80"/>
        <end position="152"/>
    </location>
</feature>
<dbReference type="RefSeq" id="XP_056765175.1">
    <property type="nucleotide sequence ID" value="XM_056909471.1"/>
</dbReference>
<feature type="compositionally biased region" description="Basic and acidic residues" evidence="1">
    <location>
        <begin position="86"/>
        <end position="103"/>
    </location>
</feature>
<comment type="caution">
    <text evidence="2">The sequence shown here is derived from an EMBL/GenBank/DDBJ whole genome shotgun (WGS) entry which is preliminary data.</text>
</comment>
<gene>
    <name evidence="2" type="ORF">N7458_006089</name>
</gene>
<sequence length="152" mass="16615">MILDIRRYGKDLISSVAGVVGDAHWAADSSGRMEISLGPNGPKVNVGAGEFDRGIGLLDQVQRGGMMSFAVELERPFGGDPAFSRRRMDQTVKGSENHGRDETIAEICPGQLPRITPEKSKSEQKGREDLPCWDGKEEAEEGTDGNHGWIKY</sequence>
<keyword evidence="3" id="KW-1185">Reference proteome</keyword>